<dbReference type="PANTHER" id="PTHR43649">
    <property type="entry name" value="ARABINOSE-BINDING PROTEIN-RELATED"/>
    <property type="match status" value="1"/>
</dbReference>
<comment type="subcellular location">
    <subcellularLocation>
        <location evidence="1">Periplasm</location>
    </subcellularLocation>
</comment>
<evidence type="ECO:0000313" key="6">
    <source>
        <dbReference type="EMBL" id="SFZ85930.1"/>
    </source>
</evidence>
<dbReference type="InterPro" id="IPR006059">
    <property type="entry name" value="SBP"/>
</dbReference>
<dbReference type="SUPFAM" id="SSF53850">
    <property type="entry name" value="Periplasmic binding protein-like II"/>
    <property type="match status" value="1"/>
</dbReference>
<evidence type="ECO:0000313" key="7">
    <source>
        <dbReference type="Proteomes" id="UP000183447"/>
    </source>
</evidence>
<feature type="signal peptide" evidence="5">
    <location>
        <begin position="1"/>
        <end position="26"/>
    </location>
</feature>
<dbReference type="InterPro" id="IPR006311">
    <property type="entry name" value="TAT_signal"/>
</dbReference>
<dbReference type="Gene3D" id="3.40.190.10">
    <property type="entry name" value="Periplasmic binding protein-like II"/>
    <property type="match status" value="1"/>
</dbReference>
<evidence type="ECO:0000256" key="1">
    <source>
        <dbReference type="ARBA" id="ARBA00004418"/>
    </source>
</evidence>
<keyword evidence="3" id="KW-0813">Transport</keyword>
<evidence type="ECO:0000256" key="5">
    <source>
        <dbReference type="SAM" id="SignalP"/>
    </source>
</evidence>
<name>A0A1K2I0L7_9HYPH</name>
<keyword evidence="5" id="KW-0732">Signal</keyword>
<evidence type="ECO:0000256" key="3">
    <source>
        <dbReference type="ARBA" id="ARBA00022448"/>
    </source>
</evidence>
<feature type="chain" id="PRO_5011978483" evidence="5">
    <location>
        <begin position="27"/>
        <end position="445"/>
    </location>
</feature>
<dbReference type="AlphaFoldDB" id="A0A1K2I0L7"/>
<dbReference type="PROSITE" id="PS51318">
    <property type="entry name" value="TAT"/>
    <property type="match status" value="1"/>
</dbReference>
<accession>A0A1K2I0L7</accession>
<keyword evidence="7" id="KW-1185">Reference proteome</keyword>
<comment type="similarity">
    <text evidence="2">Belongs to the bacterial solute-binding protein 1 family.</text>
</comment>
<dbReference type="PANTHER" id="PTHR43649:SF29">
    <property type="entry name" value="OSMOPROTECTIVE COMPOUNDS-BINDING PROTEIN GGTB"/>
    <property type="match status" value="1"/>
</dbReference>
<protein>
    <submittedName>
        <fullName evidence="6">Alpha-glucoside transport system substrate-binding protein</fullName>
    </submittedName>
</protein>
<dbReference type="EMBL" id="FPKU01000003">
    <property type="protein sequence ID" value="SFZ85930.1"/>
    <property type="molecule type" value="Genomic_DNA"/>
</dbReference>
<sequence length="445" mass="46408">MSTSLNRRWLLIGAAAAALLAGGAHAQDKPLDPALYEKAVAKVKEIVGDAKLDPTLEYIGGNSGSEGAIKQSLHQAFTDATGTVVNYTGTGSSAATAAAVQARLQAGNPPAIADLTLGTARGLAADGHTLDLSEAVGPEELANYSATLIDSLTYDGKVYGITLGFSTFMIWYNPETYTGPNPPQSWADVVKWTEEVAATGATPWCMALEAGAGTGFPGTQWVQILFSKMHGPELLAQWSAGELPWTSPEVKSAWEAFGAIATVDANIYGGARGALSSSISTGYNGLIADPPTCQAAMWGSWVPGLIGEGIEEGVNIDFFQTPSDNPEFANTEIFNTGATVVLQDNPTSRAFIKFLASAEAQTLLASANHWAVGNTAVPPETYSGAMLQKVAATYFRDGVDLVAPPDIMSIPAVGAAFNRGIGRYLQDPSSLDQILADIQSAAEGE</sequence>
<dbReference type="Proteomes" id="UP000183447">
    <property type="component" value="Unassembled WGS sequence"/>
</dbReference>
<dbReference type="STRING" id="665118.SAMN02983003_3102"/>
<evidence type="ECO:0000256" key="4">
    <source>
        <dbReference type="ARBA" id="ARBA00022764"/>
    </source>
</evidence>
<proteinExistence type="inferred from homology"/>
<evidence type="ECO:0000256" key="2">
    <source>
        <dbReference type="ARBA" id="ARBA00008520"/>
    </source>
</evidence>
<gene>
    <name evidence="6" type="ORF">SAMN02983003_3102</name>
</gene>
<dbReference type="Pfam" id="PF13416">
    <property type="entry name" value="SBP_bac_8"/>
    <property type="match status" value="1"/>
</dbReference>
<organism evidence="6 7">
    <name type="scientific">Devosia enhydra</name>
    <dbReference type="NCBI Taxonomy" id="665118"/>
    <lineage>
        <taxon>Bacteria</taxon>
        <taxon>Pseudomonadati</taxon>
        <taxon>Pseudomonadota</taxon>
        <taxon>Alphaproteobacteria</taxon>
        <taxon>Hyphomicrobiales</taxon>
        <taxon>Devosiaceae</taxon>
        <taxon>Devosia</taxon>
    </lineage>
</organism>
<dbReference type="InterPro" id="IPR050490">
    <property type="entry name" value="Bact_solute-bd_prot1"/>
</dbReference>
<keyword evidence="4" id="KW-0574">Periplasm</keyword>
<dbReference type="GO" id="GO:0042597">
    <property type="term" value="C:periplasmic space"/>
    <property type="evidence" value="ECO:0007669"/>
    <property type="project" value="UniProtKB-SubCell"/>
</dbReference>
<reference evidence="6 7" key="1">
    <citation type="submission" date="2016-11" db="EMBL/GenBank/DDBJ databases">
        <authorList>
            <person name="Jaros S."/>
            <person name="Januszkiewicz K."/>
            <person name="Wedrychowicz H."/>
        </authorList>
    </citation>
    <scope>NUCLEOTIDE SEQUENCE [LARGE SCALE GENOMIC DNA]</scope>
    <source>
        <strain evidence="6 7">ATCC 23634</strain>
    </source>
</reference>
<dbReference type="RefSeq" id="WP_177282582.1">
    <property type="nucleotide sequence ID" value="NZ_FPKU01000003.1"/>
</dbReference>